<dbReference type="PROSITE" id="PS51186">
    <property type="entry name" value="GNAT"/>
    <property type="match status" value="1"/>
</dbReference>
<dbReference type="Gene3D" id="3.40.630.30">
    <property type="match status" value="2"/>
</dbReference>
<dbReference type="PANTHER" id="PTHR43441:SF2">
    <property type="entry name" value="FAMILY ACETYLTRANSFERASE, PUTATIVE (AFU_ORTHOLOGUE AFUA_7G00850)-RELATED"/>
    <property type="match status" value="1"/>
</dbReference>
<evidence type="ECO:0000259" key="1">
    <source>
        <dbReference type="PROSITE" id="PS51186"/>
    </source>
</evidence>
<evidence type="ECO:0000313" key="2">
    <source>
        <dbReference type="EMBL" id="APE35082.1"/>
    </source>
</evidence>
<dbReference type="SUPFAM" id="SSF55729">
    <property type="entry name" value="Acyl-CoA N-acyltransferases (Nat)"/>
    <property type="match status" value="2"/>
</dbReference>
<dbReference type="InterPro" id="IPR000182">
    <property type="entry name" value="GNAT_dom"/>
</dbReference>
<keyword evidence="3" id="KW-1185">Reference proteome</keyword>
<gene>
    <name evidence="2" type="ORF">BOX37_15265</name>
</gene>
<feature type="domain" description="N-acetyltransferase" evidence="1">
    <location>
        <begin position="11"/>
        <end position="182"/>
    </location>
</feature>
<dbReference type="EMBL" id="CP018082">
    <property type="protein sequence ID" value="APE35082.1"/>
    <property type="molecule type" value="Genomic_DNA"/>
</dbReference>
<accession>A0A1J0VST9</accession>
<sequence length="388" mass="42808">MGPVDIGACVIRLRRPQLSDAALWHEIRLRDRRWIEPYSISSPLDWERRHLPRRWARECFVAWADMRAGRRYSGVIEVDGQFAGQAEFYIVDKESRTVEFSGWIDSRWAGRGVMVQTSAMVANYLFTSLGITRIIAPISLDNAAAIRCVRSLGFQREATMALSFDVGGSPRDHALWALTSADVPDAGFPGIETAAVRQSAAMPTAPRRSGGPSPAVVALAAGRLLAWQTWQRLRWRPRIEPASLAVPNHPAVVVHTLAPLGRRRTPRSPTELILVLRVDGRHAGEFRLYEPDLPGHALGLHSWADPDLADIGVRAAALRQVVDFGFTVLGLRRISAEIPTSDPVSLSVAAAAGFTHEGVLRDHRGPTGLRTDHALWARTTPTTDERDS</sequence>
<organism evidence="2 3">
    <name type="scientific">Nocardia mangyaensis</name>
    <dbReference type="NCBI Taxonomy" id="2213200"/>
    <lineage>
        <taxon>Bacteria</taxon>
        <taxon>Bacillati</taxon>
        <taxon>Actinomycetota</taxon>
        <taxon>Actinomycetes</taxon>
        <taxon>Mycobacteriales</taxon>
        <taxon>Nocardiaceae</taxon>
        <taxon>Nocardia</taxon>
    </lineage>
</organism>
<dbReference type="InterPro" id="IPR051908">
    <property type="entry name" value="Ribosomal_N-acetyltransferase"/>
</dbReference>
<dbReference type="RefSeq" id="WP_071928267.1">
    <property type="nucleotide sequence ID" value="NZ_CP018082.1"/>
</dbReference>
<dbReference type="GO" id="GO:0008999">
    <property type="term" value="F:protein-N-terminal-alanine acetyltransferase activity"/>
    <property type="evidence" value="ECO:0007669"/>
    <property type="project" value="TreeGrafter"/>
</dbReference>
<dbReference type="InterPro" id="IPR016181">
    <property type="entry name" value="Acyl_CoA_acyltransferase"/>
</dbReference>
<protein>
    <recommendedName>
        <fullName evidence="1">N-acetyltransferase domain-containing protein</fullName>
    </recommendedName>
</protein>
<dbReference type="AlphaFoldDB" id="A0A1J0VST9"/>
<dbReference type="PANTHER" id="PTHR43441">
    <property type="entry name" value="RIBOSOMAL-PROTEIN-SERINE ACETYLTRANSFERASE"/>
    <property type="match status" value="1"/>
</dbReference>
<dbReference type="OrthoDB" id="3747845at2"/>
<dbReference type="Pfam" id="PF13302">
    <property type="entry name" value="Acetyltransf_3"/>
    <property type="match status" value="1"/>
</dbReference>
<dbReference type="GO" id="GO:1990189">
    <property type="term" value="F:protein N-terminal-serine acetyltransferase activity"/>
    <property type="evidence" value="ECO:0007669"/>
    <property type="project" value="TreeGrafter"/>
</dbReference>
<dbReference type="GO" id="GO:0005737">
    <property type="term" value="C:cytoplasm"/>
    <property type="evidence" value="ECO:0007669"/>
    <property type="project" value="TreeGrafter"/>
</dbReference>
<dbReference type="Proteomes" id="UP000183810">
    <property type="component" value="Chromosome"/>
</dbReference>
<proteinExistence type="predicted"/>
<evidence type="ECO:0000313" key="3">
    <source>
        <dbReference type="Proteomes" id="UP000183810"/>
    </source>
</evidence>
<reference evidence="2" key="1">
    <citation type="submission" date="2016-11" db="EMBL/GenBank/DDBJ databases">
        <authorList>
            <person name="Jaros S."/>
            <person name="Januszkiewicz K."/>
            <person name="Wedrychowicz H."/>
        </authorList>
    </citation>
    <scope>NUCLEOTIDE SEQUENCE [LARGE SCALE GENOMIC DNA]</scope>
    <source>
        <strain evidence="2">Y48</strain>
    </source>
</reference>
<dbReference type="KEGG" id="nsl:BOX37_15265"/>
<name>A0A1J0VST9_9NOCA</name>